<evidence type="ECO:0000313" key="2">
    <source>
        <dbReference type="EMBL" id="CAH1426602.1"/>
    </source>
</evidence>
<organism evidence="2 3">
    <name type="scientific">Lactuca virosa</name>
    <dbReference type="NCBI Taxonomy" id="75947"/>
    <lineage>
        <taxon>Eukaryota</taxon>
        <taxon>Viridiplantae</taxon>
        <taxon>Streptophyta</taxon>
        <taxon>Embryophyta</taxon>
        <taxon>Tracheophyta</taxon>
        <taxon>Spermatophyta</taxon>
        <taxon>Magnoliopsida</taxon>
        <taxon>eudicotyledons</taxon>
        <taxon>Gunneridae</taxon>
        <taxon>Pentapetalae</taxon>
        <taxon>asterids</taxon>
        <taxon>campanulids</taxon>
        <taxon>Asterales</taxon>
        <taxon>Asteraceae</taxon>
        <taxon>Cichorioideae</taxon>
        <taxon>Cichorieae</taxon>
        <taxon>Lactucinae</taxon>
        <taxon>Lactuca</taxon>
    </lineage>
</organism>
<dbReference type="Proteomes" id="UP001157418">
    <property type="component" value="Unassembled WGS sequence"/>
</dbReference>
<keyword evidence="3" id="KW-1185">Reference proteome</keyword>
<evidence type="ECO:0000313" key="3">
    <source>
        <dbReference type="Proteomes" id="UP001157418"/>
    </source>
</evidence>
<sequence length="100" mass="11322">MIICFVMLCSALDIVPSITVFRHFYATISTGDWLSFSIHHVLVEICDGISSSIKYWKEEFFCVHASAFPRPMTYGASVDRATDPAPELTPEEQDIVYRLS</sequence>
<dbReference type="EMBL" id="CAKMRJ010002223">
    <property type="protein sequence ID" value="CAH1426602.1"/>
    <property type="molecule type" value="Genomic_DNA"/>
</dbReference>
<feature type="chain" id="PRO_5043863303" evidence="1">
    <location>
        <begin position="18"/>
        <end position="100"/>
    </location>
</feature>
<name>A0AAU9MLD1_9ASTR</name>
<proteinExistence type="predicted"/>
<comment type="caution">
    <text evidence="2">The sequence shown here is derived from an EMBL/GenBank/DDBJ whole genome shotgun (WGS) entry which is preliminary data.</text>
</comment>
<gene>
    <name evidence="2" type="ORF">LVIROSA_LOCUS13674</name>
</gene>
<protein>
    <submittedName>
        <fullName evidence="2">Uncharacterized protein</fullName>
    </submittedName>
</protein>
<evidence type="ECO:0000256" key="1">
    <source>
        <dbReference type="SAM" id="SignalP"/>
    </source>
</evidence>
<keyword evidence="1" id="KW-0732">Signal</keyword>
<reference evidence="2 3" key="1">
    <citation type="submission" date="2022-01" db="EMBL/GenBank/DDBJ databases">
        <authorList>
            <person name="Xiong W."/>
            <person name="Schranz E."/>
        </authorList>
    </citation>
    <scope>NUCLEOTIDE SEQUENCE [LARGE SCALE GENOMIC DNA]</scope>
</reference>
<feature type="signal peptide" evidence="1">
    <location>
        <begin position="1"/>
        <end position="17"/>
    </location>
</feature>
<accession>A0AAU9MLD1</accession>
<dbReference type="AlphaFoldDB" id="A0AAU9MLD1"/>